<accession>A0A345NR96</accession>
<dbReference type="SUPFAM" id="SSF56266">
    <property type="entry name" value="DmpA/ArgJ-like"/>
    <property type="match status" value="1"/>
</dbReference>
<proteinExistence type="inferred from homology"/>
<dbReference type="OrthoDB" id="9770388at2"/>
<sequence length="322" mass="33454">MTPTGITDVAGVRVGHVTLSGPGVRTGVTCLLPRPDDLLARPVTAAAHVVNGYGKPLGLAQLTELGELETPVILTSTLSVGAAHEGVVRHLLGRHPDLGRPGTVNPVVLECNDGRLNDLRALAVRPDHVEQALATARVQPEGHRVQEGAVGAGHGMVAFGWKGGIGTAAAVVDDGTWHGTLGALVLTNMGRPEDLRVGGRAVGGWPADAPPLPPDLTDTVAGSVVVLLATDAPLDARQLGRLARRAQNGLARTGVPTDHGSGEFVLALSTAPPRVRRDDRWLRPWFAAVADVVEEAVLRSLRAAVTTTGRDGVTAYRCPAEV</sequence>
<dbReference type="EMBL" id="CP031229">
    <property type="protein sequence ID" value="AXH97554.1"/>
    <property type="molecule type" value="Genomic_DNA"/>
</dbReference>
<dbReference type="KEGG" id="orn:DV701_16830"/>
<evidence type="ECO:0000313" key="2">
    <source>
        <dbReference type="EMBL" id="AXH97554.1"/>
    </source>
</evidence>
<dbReference type="PANTHER" id="PTHR36512">
    <property type="entry name" value="D-AMINOPEPTIDASE"/>
    <property type="match status" value="1"/>
</dbReference>
<dbReference type="Pfam" id="PF03576">
    <property type="entry name" value="Peptidase_S58"/>
    <property type="match status" value="1"/>
</dbReference>
<gene>
    <name evidence="2" type="ORF">DV701_16830</name>
</gene>
<protein>
    <submittedName>
        <fullName evidence="2">S58 family peptidase</fullName>
    </submittedName>
</protein>
<comment type="similarity">
    <text evidence="1">Belongs to the peptidase S58 family.</text>
</comment>
<dbReference type="GO" id="GO:0004177">
    <property type="term" value="F:aminopeptidase activity"/>
    <property type="evidence" value="ECO:0007669"/>
    <property type="project" value="TreeGrafter"/>
</dbReference>
<dbReference type="RefSeq" id="WP_114930035.1">
    <property type="nucleotide sequence ID" value="NZ_CP031229.1"/>
</dbReference>
<organism evidence="2 3">
    <name type="scientific">Ornithinimicrobium avium</name>
    <dbReference type="NCBI Taxonomy" id="2283195"/>
    <lineage>
        <taxon>Bacteria</taxon>
        <taxon>Bacillati</taxon>
        <taxon>Actinomycetota</taxon>
        <taxon>Actinomycetes</taxon>
        <taxon>Micrococcales</taxon>
        <taxon>Ornithinimicrobiaceae</taxon>
        <taxon>Ornithinimicrobium</taxon>
    </lineage>
</organism>
<keyword evidence="3" id="KW-1185">Reference proteome</keyword>
<dbReference type="Proteomes" id="UP000253790">
    <property type="component" value="Chromosome"/>
</dbReference>
<dbReference type="PANTHER" id="PTHR36512:SF3">
    <property type="entry name" value="BLR5678 PROTEIN"/>
    <property type="match status" value="1"/>
</dbReference>
<dbReference type="Gene3D" id="3.60.70.12">
    <property type="entry name" value="L-amino peptidase D-ALA esterase/amidase"/>
    <property type="match status" value="1"/>
</dbReference>
<evidence type="ECO:0000313" key="3">
    <source>
        <dbReference type="Proteomes" id="UP000253790"/>
    </source>
</evidence>
<dbReference type="InterPro" id="IPR016117">
    <property type="entry name" value="ArgJ-like_dom_sf"/>
</dbReference>
<dbReference type="InterPro" id="IPR005321">
    <property type="entry name" value="Peptidase_S58_DmpA"/>
</dbReference>
<dbReference type="AlphaFoldDB" id="A0A345NR96"/>
<reference evidence="2 3" key="1">
    <citation type="submission" date="2018-07" db="EMBL/GenBank/DDBJ databases">
        <title>Complete genome sequencing of Ornithinimicrobium sp. AMA3305.</title>
        <authorList>
            <person name="Bae J.-W."/>
        </authorList>
    </citation>
    <scope>NUCLEOTIDE SEQUENCE [LARGE SCALE GENOMIC DNA]</scope>
    <source>
        <strain evidence="2 3">AMA3305</strain>
    </source>
</reference>
<evidence type="ECO:0000256" key="1">
    <source>
        <dbReference type="ARBA" id="ARBA00007068"/>
    </source>
</evidence>
<name>A0A345NR96_9MICO</name>